<feature type="region of interest" description="Disordered" evidence="2">
    <location>
        <begin position="160"/>
        <end position="215"/>
    </location>
</feature>
<proteinExistence type="predicted"/>
<accession>A0ABM1KUD4</accession>
<organism evidence="4 5">
    <name type="scientific">Gekko japonicus</name>
    <name type="common">Schlegel's Japanese gecko</name>
    <dbReference type="NCBI Taxonomy" id="146911"/>
    <lineage>
        <taxon>Eukaryota</taxon>
        <taxon>Metazoa</taxon>
        <taxon>Chordata</taxon>
        <taxon>Craniata</taxon>
        <taxon>Vertebrata</taxon>
        <taxon>Euteleostomi</taxon>
        <taxon>Lepidosauria</taxon>
        <taxon>Squamata</taxon>
        <taxon>Bifurcata</taxon>
        <taxon>Gekkota</taxon>
        <taxon>Gekkonidae</taxon>
        <taxon>Gekkoninae</taxon>
        <taxon>Gekko</taxon>
    </lineage>
</organism>
<dbReference type="Proteomes" id="UP000694871">
    <property type="component" value="Unplaced"/>
</dbReference>
<dbReference type="Pfam" id="PF00098">
    <property type="entry name" value="zf-CCHC"/>
    <property type="match status" value="1"/>
</dbReference>
<dbReference type="InterPro" id="IPR005162">
    <property type="entry name" value="Retrotrans_gag_dom"/>
</dbReference>
<dbReference type="GeneID" id="107119370"/>
<dbReference type="PROSITE" id="PS50158">
    <property type="entry name" value="ZF_CCHC"/>
    <property type="match status" value="1"/>
</dbReference>
<keyword evidence="4" id="KW-1185">Reference proteome</keyword>
<evidence type="ECO:0000256" key="2">
    <source>
        <dbReference type="SAM" id="MobiDB-lite"/>
    </source>
</evidence>
<protein>
    <submittedName>
        <fullName evidence="5">Uncharacterized protein LOC107119370</fullName>
    </submittedName>
</protein>
<keyword evidence="1" id="KW-0862">Zinc</keyword>
<evidence type="ECO:0000313" key="5">
    <source>
        <dbReference type="RefSeq" id="XP_015277321.1"/>
    </source>
</evidence>
<evidence type="ECO:0000259" key="3">
    <source>
        <dbReference type="PROSITE" id="PS50158"/>
    </source>
</evidence>
<dbReference type="PANTHER" id="PTHR33198:SF19">
    <property type="entry name" value="CCHC-TYPE DOMAIN-CONTAINING PROTEIN"/>
    <property type="match status" value="1"/>
</dbReference>
<feature type="compositionally biased region" description="Polar residues" evidence="2">
    <location>
        <begin position="198"/>
        <end position="211"/>
    </location>
</feature>
<gene>
    <name evidence="5" type="primary">LOC107119370</name>
</gene>
<evidence type="ECO:0000256" key="1">
    <source>
        <dbReference type="PROSITE-ProRule" id="PRU00047"/>
    </source>
</evidence>
<feature type="domain" description="CCHC-type" evidence="3">
    <location>
        <begin position="233"/>
        <end position="247"/>
    </location>
</feature>
<keyword evidence="1" id="KW-0479">Metal-binding</keyword>
<dbReference type="PANTHER" id="PTHR33198">
    <property type="entry name" value="ANK_REP_REGION DOMAIN-CONTAINING PROTEIN-RELATED"/>
    <property type="match status" value="1"/>
</dbReference>
<keyword evidence="1" id="KW-0863">Zinc-finger</keyword>
<name>A0ABM1KUD4_GEKJA</name>
<dbReference type="RefSeq" id="XP_015277321.1">
    <property type="nucleotide sequence ID" value="XM_015421835.1"/>
</dbReference>
<feature type="compositionally biased region" description="Polar residues" evidence="2">
    <location>
        <begin position="166"/>
        <end position="181"/>
    </location>
</feature>
<dbReference type="SMART" id="SM00343">
    <property type="entry name" value="ZnF_C2HC"/>
    <property type="match status" value="1"/>
</dbReference>
<dbReference type="Pfam" id="PF03732">
    <property type="entry name" value="Retrotrans_gag"/>
    <property type="match status" value="1"/>
</dbReference>
<dbReference type="InterPro" id="IPR001878">
    <property type="entry name" value="Znf_CCHC"/>
</dbReference>
<evidence type="ECO:0000313" key="4">
    <source>
        <dbReference type="Proteomes" id="UP000694871"/>
    </source>
</evidence>
<sequence length="294" mass="32623">MGLIQPFDTARPQQWGAWITGVKQVLIFCQVTDEARKKGLLLGACGPAIVELAQHLISPKTFDDCTFEELVNAVQNHYTPKPSEMTCHVAFQHRNQLGRETAAEFLAELRRLAADCKFEGHLEMALRDRFVAGLREEKLRRRIMEGEKVTIASAMATASAWERSHPATSTAHQANTGTPNSPDEDVHRTQAPRRTPRANANSGRQPPNTIQPGCASCGDPHDRNTCRFRGAVCRTCGRTGHIARACRAKVPSRGQPPRHRAEAHFEDGADSEDLYRIAHTEEKGFRASHPSSMM</sequence>
<reference evidence="5" key="1">
    <citation type="submission" date="2025-08" db="UniProtKB">
        <authorList>
            <consortium name="RefSeq"/>
        </authorList>
    </citation>
    <scope>IDENTIFICATION</scope>
</reference>